<reference evidence="3" key="1">
    <citation type="submission" date="2022-11" db="UniProtKB">
        <authorList>
            <consortium name="WormBaseParasite"/>
        </authorList>
    </citation>
    <scope>IDENTIFICATION</scope>
</reference>
<keyword evidence="1" id="KW-0732">Signal</keyword>
<protein>
    <submittedName>
        <fullName evidence="3">Uncharacterized protein</fullName>
    </submittedName>
</protein>
<name>A0A914I2U7_GLORO</name>
<evidence type="ECO:0000313" key="2">
    <source>
        <dbReference type="Proteomes" id="UP000887572"/>
    </source>
</evidence>
<feature type="chain" id="PRO_5037045668" evidence="1">
    <location>
        <begin position="25"/>
        <end position="145"/>
    </location>
</feature>
<dbReference type="AlphaFoldDB" id="A0A914I2U7"/>
<accession>A0A914I2U7</accession>
<organism evidence="2 3">
    <name type="scientific">Globodera rostochiensis</name>
    <name type="common">Golden nematode worm</name>
    <name type="synonym">Heterodera rostochiensis</name>
    <dbReference type="NCBI Taxonomy" id="31243"/>
    <lineage>
        <taxon>Eukaryota</taxon>
        <taxon>Metazoa</taxon>
        <taxon>Ecdysozoa</taxon>
        <taxon>Nematoda</taxon>
        <taxon>Chromadorea</taxon>
        <taxon>Rhabditida</taxon>
        <taxon>Tylenchina</taxon>
        <taxon>Tylenchomorpha</taxon>
        <taxon>Tylenchoidea</taxon>
        <taxon>Heteroderidae</taxon>
        <taxon>Heteroderinae</taxon>
        <taxon>Globodera</taxon>
    </lineage>
</organism>
<sequence length="145" mass="15597">MMITPTMMLLLLTSIAIIDDKCISAYGAYIRRIEWVSPAAAAGDDAEAGQISRQQAGQAIGGEASAFDQSKMEPNHCAWLSEMIGTTEDRRITGEYEDDDEEALSTLIQSVPSRRCCCLLVLVSRQLLGEEAEAAAAGQAQRKAG</sequence>
<dbReference type="WBParaSite" id="Gr19_v10_g6982.t1">
    <property type="protein sequence ID" value="Gr19_v10_g6982.t1"/>
    <property type="gene ID" value="Gr19_v10_g6982"/>
</dbReference>
<evidence type="ECO:0000256" key="1">
    <source>
        <dbReference type="SAM" id="SignalP"/>
    </source>
</evidence>
<feature type="signal peptide" evidence="1">
    <location>
        <begin position="1"/>
        <end position="24"/>
    </location>
</feature>
<evidence type="ECO:0000313" key="3">
    <source>
        <dbReference type="WBParaSite" id="Gr19_v10_g6982.t1"/>
    </source>
</evidence>
<dbReference type="Proteomes" id="UP000887572">
    <property type="component" value="Unplaced"/>
</dbReference>
<keyword evidence="2" id="KW-1185">Reference proteome</keyword>
<proteinExistence type="predicted"/>